<dbReference type="Pfam" id="PF04819">
    <property type="entry name" value="DUF716"/>
    <property type="match status" value="1"/>
</dbReference>
<protein>
    <submittedName>
        <fullName evidence="7">TMEM45A</fullName>
    </submittedName>
</protein>
<evidence type="ECO:0000256" key="6">
    <source>
        <dbReference type="SAM" id="Phobius"/>
    </source>
</evidence>
<comment type="caution">
    <text evidence="7">The sequence shown here is derived from an EMBL/GenBank/DDBJ whole genome shotgun (WGS) entry which is preliminary data.</text>
</comment>
<dbReference type="OrthoDB" id="551896at2759"/>
<feature type="transmembrane region" description="Helical" evidence="6">
    <location>
        <begin position="15"/>
        <end position="34"/>
    </location>
</feature>
<organism evidence="7 8">
    <name type="scientific">Bugula neritina</name>
    <name type="common">Brown bryozoan</name>
    <name type="synonym">Sertularia neritina</name>
    <dbReference type="NCBI Taxonomy" id="10212"/>
    <lineage>
        <taxon>Eukaryota</taxon>
        <taxon>Metazoa</taxon>
        <taxon>Spiralia</taxon>
        <taxon>Lophotrochozoa</taxon>
        <taxon>Bryozoa</taxon>
        <taxon>Gymnolaemata</taxon>
        <taxon>Cheilostomatida</taxon>
        <taxon>Flustrina</taxon>
        <taxon>Buguloidea</taxon>
        <taxon>Bugulidae</taxon>
        <taxon>Bugula</taxon>
    </lineage>
</organism>
<evidence type="ECO:0000256" key="3">
    <source>
        <dbReference type="ARBA" id="ARBA00022692"/>
    </source>
</evidence>
<name>A0A7J7JQ43_BUGNE</name>
<gene>
    <name evidence="7" type="ORF">EB796_013608</name>
</gene>
<keyword evidence="5 6" id="KW-0472">Membrane</keyword>
<evidence type="ECO:0000256" key="1">
    <source>
        <dbReference type="ARBA" id="ARBA00004141"/>
    </source>
</evidence>
<comment type="subcellular location">
    <subcellularLocation>
        <location evidence="1">Membrane</location>
        <topology evidence="1">Multi-pass membrane protein</topology>
    </subcellularLocation>
</comment>
<dbReference type="PANTHER" id="PTHR16007:SF15">
    <property type="entry name" value="TRANSMEMBRANE PROTEIN 45B"/>
    <property type="match status" value="1"/>
</dbReference>
<keyword evidence="3 6" id="KW-0812">Transmembrane</keyword>
<dbReference type="EMBL" id="VXIV02001991">
    <property type="protein sequence ID" value="KAF6028097.1"/>
    <property type="molecule type" value="Genomic_DNA"/>
</dbReference>
<feature type="transmembrane region" description="Helical" evidence="6">
    <location>
        <begin position="129"/>
        <end position="148"/>
    </location>
</feature>
<evidence type="ECO:0000313" key="7">
    <source>
        <dbReference type="EMBL" id="KAF6028097.1"/>
    </source>
</evidence>
<evidence type="ECO:0000256" key="4">
    <source>
        <dbReference type="ARBA" id="ARBA00022989"/>
    </source>
</evidence>
<feature type="transmembrane region" description="Helical" evidence="6">
    <location>
        <begin position="160"/>
        <end position="178"/>
    </location>
</feature>
<feature type="transmembrane region" description="Helical" evidence="6">
    <location>
        <begin position="100"/>
        <end position="117"/>
    </location>
</feature>
<accession>A0A7J7JQ43</accession>
<reference evidence="7" key="1">
    <citation type="submission" date="2020-06" db="EMBL/GenBank/DDBJ databases">
        <title>Draft genome of Bugula neritina, a colonial animal packing powerful symbionts and potential medicines.</title>
        <authorList>
            <person name="Rayko M."/>
        </authorList>
    </citation>
    <scope>NUCLEOTIDE SEQUENCE [LARGE SCALE GENOMIC DNA]</scope>
    <source>
        <strain evidence="7">Kwan_BN1</strain>
    </source>
</reference>
<dbReference type="InterPro" id="IPR006904">
    <property type="entry name" value="DUF716"/>
</dbReference>
<comment type="similarity">
    <text evidence="2">Belongs to the TMEM45 family.</text>
</comment>
<dbReference type="PANTHER" id="PTHR16007">
    <property type="entry name" value="EPIDIDYMAL MEMBRANE PROTEIN E9-RELATED"/>
    <property type="match status" value="1"/>
</dbReference>
<evidence type="ECO:0000256" key="5">
    <source>
        <dbReference type="ARBA" id="ARBA00023136"/>
    </source>
</evidence>
<dbReference type="GO" id="GO:0016020">
    <property type="term" value="C:membrane"/>
    <property type="evidence" value="ECO:0007669"/>
    <property type="project" value="UniProtKB-SubCell"/>
</dbReference>
<sequence length="223" mass="25953">MHVGSFTGHVVPGSVFLWVSLNYTIQLYHCYFSARKSGRQFKASHAHPYWFCHRKKIKWQQIEAIFRLMLISSGIIGEIITGYDKNLKRFTNQMMHAEHISMFTGFAFATIVDIMKYHNVACLPDGSDYFCGFGALAVEFVLFAYHLHGRTLLNTHLHTLLIYTIGLNAVATITEYIYRDKFIWSLPRIVFLWLQGTWFYQIAFVLFNPYRDSPTLDVNDNES</sequence>
<evidence type="ECO:0000313" key="8">
    <source>
        <dbReference type="Proteomes" id="UP000593567"/>
    </source>
</evidence>
<feature type="transmembrane region" description="Helical" evidence="6">
    <location>
        <begin position="190"/>
        <end position="210"/>
    </location>
</feature>
<evidence type="ECO:0000256" key="2">
    <source>
        <dbReference type="ARBA" id="ARBA00006948"/>
    </source>
</evidence>
<dbReference type="InterPro" id="IPR042127">
    <property type="entry name" value="TMEM45"/>
</dbReference>
<keyword evidence="4 6" id="KW-1133">Transmembrane helix</keyword>
<keyword evidence="8" id="KW-1185">Reference proteome</keyword>
<dbReference type="Proteomes" id="UP000593567">
    <property type="component" value="Unassembled WGS sequence"/>
</dbReference>
<feature type="transmembrane region" description="Helical" evidence="6">
    <location>
        <begin position="64"/>
        <end position="80"/>
    </location>
</feature>
<dbReference type="AlphaFoldDB" id="A0A7J7JQ43"/>
<proteinExistence type="inferred from homology"/>